<dbReference type="AlphaFoldDB" id="A0AAE3WC15"/>
<keyword evidence="3" id="KW-1185">Reference proteome</keyword>
<evidence type="ECO:0000313" key="3">
    <source>
        <dbReference type="Proteomes" id="UP001226762"/>
    </source>
</evidence>
<feature type="signal peptide" evidence="1">
    <location>
        <begin position="1"/>
        <end position="20"/>
    </location>
</feature>
<feature type="chain" id="PRO_5042091332" description="Phospholipid-binding protein" evidence="1">
    <location>
        <begin position="21"/>
        <end position="131"/>
    </location>
</feature>
<accession>A0AAE3WC15</accession>
<dbReference type="EMBL" id="JANHAX010000003">
    <property type="protein sequence ID" value="MDQ2090451.1"/>
    <property type="molecule type" value="Genomic_DNA"/>
</dbReference>
<evidence type="ECO:0000313" key="2">
    <source>
        <dbReference type="EMBL" id="MDQ2090451.1"/>
    </source>
</evidence>
<proteinExistence type="predicted"/>
<reference evidence="2" key="2">
    <citation type="submission" date="2023-02" db="EMBL/GenBank/DDBJ databases">
        <title>'Rhodoalgimonas zhirmunskyi' gen. nov., isolated from a red alga.</title>
        <authorList>
            <person name="Nedashkovskaya O.I."/>
            <person name="Otstavnykh N.Y."/>
            <person name="Bystritskaya E.P."/>
            <person name="Balabanova L.A."/>
            <person name="Isaeva M.P."/>
        </authorList>
    </citation>
    <scope>NUCLEOTIDE SEQUENCE</scope>
    <source>
        <strain evidence="2">KCTC 52189</strain>
    </source>
</reference>
<comment type="caution">
    <text evidence="2">The sequence shown here is derived from an EMBL/GenBank/DDBJ whole genome shotgun (WGS) entry which is preliminary data.</text>
</comment>
<protein>
    <recommendedName>
        <fullName evidence="4">Phospholipid-binding protein</fullName>
    </recommendedName>
</protein>
<dbReference type="SUPFAM" id="SSF49777">
    <property type="entry name" value="PEBP-like"/>
    <property type="match status" value="1"/>
</dbReference>
<dbReference type="RefSeq" id="WP_306735730.1">
    <property type="nucleotide sequence ID" value="NZ_JANHAX010000003.1"/>
</dbReference>
<dbReference type="Proteomes" id="UP001226762">
    <property type="component" value="Unassembled WGS sequence"/>
</dbReference>
<sequence>MKTFAIGLAAAAMAATSAAAEMTLSFKWGNIPLCTSGRPNTVANPEFVLRGVPAGTNRITFKLKDLNVPTYNHGGGTVKVQMSGSGKIPAGVFKYKSPCPPSGVHTYEWTATAKAGSKTLATARARRNYPE</sequence>
<reference evidence="2" key="1">
    <citation type="submission" date="2022-07" db="EMBL/GenBank/DDBJ databases">
        <authorList>
            <person name="Otstavnykh N."/>
            <person name="Isaeva M."/>
            <person name="Bystritskaya E."/>
        </authorList>
    </citation>
    <scope>NUCLEOTIDE SEQUENCE</scope>
    <source>
        <strain evidence="2">KCTC 52189</strain>
    </source>
</reference>
<evidence type="ECO:0008006" key="4">
    <source>
        <dbReference type="Google" id="ProtNLM"/>
    </source>
</evidence>
<organism evidence="2 3">
    <name type="scientific">Marimonas arenosa</name>
    <dbReference type="NCBI Taxonomy" id="1795305"/>
    <lineage>
        <taxon>Bacteria</taxon>
        <taxon>Pseudomonadati</taxon>
        <taxon>Pseudomonadota</taxon>
        <taxon>Alphaproteobacteria</taxon>
        <taxon>Rhodobacterales</taxon>
        <taxon>Paracoccaceae</taxon>
        <taxon>Marimonas</taxon>
    </lineage>
</organism>
<dbReference type="InterPro" id="IPR036610">
    <property type="entry name" value="PEBP-like_sf"/>
</dbReference>
<gene>
    <name evidence="2" type="ORF">NO357_11130</name>
</gene>
<name>A0AAE3WC15_9RHOB</name>
<keyword evidence="1" id="KW-0732">Signal</keyword>
<evidence type="ECO:0000256" key="1">
    <source>
        <dbReference type="SAM" id="SignalP"/>
    </source>
</evidence>